<keyword evidence="2" id="KW-1185">Reference proteome</keyword>
<evidence type="ECO:0000313" key="1">
    <source>
        <dbReference type="EMBL" id="UYP19237.1"/>
    </source>
</evidence>
<evidence type="ECO:0000313" key="2">
    <source>
        <dbReference type="Proteomes" id="UP001156484"/>
    </source>
</evidence>
<name>A0ACD4DGV8_9NOCA</name>
<sequence>MTSLIGDAAPAPTAPAGPARVDETTAAGRILQELRRGGPATRTMLATATGFSASTVNRAVAELLAYELLCDRPDLAPRGRVGRPHVPVDLNADRFVLAGAHVGVRDTLVVAGDLWGRELRRTTFPTPSRPDELFTRIGETIRAHERVLPERVPVRAGLAVGGRYDRSRGIVDHSRLGWAQLPVDALFGSVVATPYTVVPQVEAMAEVEYRRYEATFRHRPASWLYVYARETVAVAWLVDGVARSSVDGPGTVAHLPTEWRVQCECGRVGCLEAAVADSTVVDIAVRSGVLPAVDGIGSVYAAAESGNRVAAELLRHRSQVLGRAVALVRDIVNPEVVTVGGQAFTRYAPARAHVLDGYRRSSSYRDVPLRFSDHGDEIQSAAGLSAASSAVFTDPIGALQAV</sequence>
<gene>
    <name evidence="1" type="ORF">OED52_01240</name>
</gene>
<reference evidence="1" key="1">
    <citation type="submission" date="2022-10" db="EMBL/GenBank/DDBJ databases">
        <title>Rhodococcus ferula Z13 complete genome.</title>
        <authorList>
            <person name="Long X."/>
            <person name="Zang M."/>
        </authorList>
    </citation>
    <scope>NUCLEOTIDE SEQUENCE</scope>
    <source>
        <strain evidence="1">Z13</strain>
    </source>
</reference>
<proteinExistence type="predicted"/>
<dbReference type="Proteomes" id="UP001156484">
    <property type="component" value="Chromosome"/>
</dbReference>
<accession>A0ACD4DGV8</accession>
<protein>
    <submittedName>
        <fullName evidence="1">ROK family transcriptional regulator</fullName>
    </submittedName>
</protein>
<organism evidence="1 2">
    <name type="scientific">Rhodococcus sacchari</name>
    <dbReference type="NCBI Taxonomy" id="2962047"/>
    <lineage>
        <taxon>Bacteria</taxon>
        <taxon>Bacillati</taxon>
        <taxon>Actinomycetota</taxon>
        <taxon>Actinomycetes</taxon>
        <taxon>Mycobacteriales</taxon>
        <taxon>Nocardiaceae</taxon>
        <taxon>Rhodococcus</taxon>
    </lineage>
</organism>
<dbReference type="EMBL" id="CP107551">
    <property type="protein sequence ID" value="UYP19237.1"/>
    <property type="molecule type" value="Genomic_DNA"/>
</dbReference>